<dbReference type="Proteomes" id="UP000019260">
    <property type="component" value="Chromosome"/>
</dbReference>
<evidence type="ECO:0000313" key="1">
    <source>
        <dbReference type="EMBL" id="AHI57771.1"/>
    </source>
</evidence>
<proteinExistence type="predicted"/>
<dbReference type="AlphaFoldDB" id="W0GQI7"/>
<dbReference type="KEGG" id="smia:P344_02115"/>
<reference evidence="1 2" key="1">
    <citation type="submission" date="2013-09" db="EMBL/GenBank/DDBJ databases">
        <title>Complete genome sequence of Spiroplasma mirum suckling mouse cataract agent.</title>
        <authorList>
            <person name="Landry C.A."/>
            <person name="Bastian F.O."/>
            <person name="Thune R.L."/>
        </authorList>
    </citation>
    <scope>NUCLEOTIDE SEQUENCE [LARGE SCALE GENOMIC DNA]</scope>
    <source>
        <strain evidence="1 2">SMCA</strain>
    </source>
</reference>
<dbReference type="EMBL" id="CP006720">
    <property type="protein sequence ID" value="AHI57771.1"/>
    <property type="molecule type" value="Genomic_DNA"/>
</dbReference>
<sequence>MEFTGVVDQEISKMLALFIENDLLLVEVNTVKREIKRFKNIQDYKQKRKKCIKKLTEFTKKKLDFIKIRFNKYHDTSE</sequence>
<dbReference type="PATRIC" id="fig|838561.3.peg.406"/>
<name>W0GQI7_9MOLU</name>
<protein>
    <submittedName>
        <fullName evidence="1">Uncharacterized protein</fullName>
    </submittedName>
</protein>
<dbReference type="STRING" id="838561.P344_02115"/>
<evidence type="ECO:0000313" key="2">
    <source>
        <dbReference type="Proteomes" id="UP000019260"/>
    </source>
</evidence>
<accession>W0GQI7</accession>
<organism evidence="1 2">
    <name type="scientific">Spiroplasma mirum ATCC 29335</name>
    <dbReference type="NCBI Taxonomy" id="838561"/>
    <lineage>
        <taxon>Bacteria</taxon>
        <taxon>Bacillati</taxon>
        <taxon>Mycoplasmatota</taxon>
        <taxon>Mollicutes</taxon>
        <taxon>Entomoplasmatales</taxon>
        <taxon>Spiroplasmataceae</taxon>
        <taxon>Spiroplasma</taxon>
    </lineage>
</organism>
<gene>
    <name evidence="1" type="ORF">P344_02115</name>
</gene>
<keyword evidence="2" id="KW-1185">Reference proteome</keyword>
<dbReference type="HOGENOM" id="CLU_2620261_0_0_14"/>
<dbReference type="KEGG" id="smir:SMM_0355"/>